<keyword evidence="13" id="KW-1185">Reference proteome</keyword>
<dbReference type="Pfam" id="PF22640">
    <property type="entry name" value="ManC_GMP_beta-helix"/>
    <property type="match status" value="1"/>
</dbReference>
<feature type="domain" description="Nucleotidyl transferase" evidence="9">
    <location>
        <begin position="23"/>
        <end position="301"/>
    </location>
</feature>
<comment type="similarity">
    <text evidence="1 8">Belongs to the mannose-6-phosphate isomerase type 2 family.</text>
</comment>
<dbReference type="InterPro" id="IPR011051">
    <property type="entry name" value="RmlC_Cupin_sf"/>
</dbReference>
<evidence type="ECO:0000259" key="10">
    <source>
        <dbReference type="Pfam" id="PF01050"/>
    </source>
</evidence>
<evidence type="ECO:0000256" key="5">
    <source>
        <dbReference type="ARBA" id="ARBA00022741"/>
    </source>
</evidence>
<keyword evidence="12" id="KW-0413">Isomerase</keyword>
<dbReference type="EC" id="2.7.7.13" evidence="2"/>
<dbReference type="CDD" id="cd02213">
    <property type="entry name" value="cupin_PMI_typeII_C"/>
    <property type="match status" value="1"/>
</dbReference>
<dbReference type="InterPro" id="IPR006375">
    <property type="entry name" value="Man1P_GuaTrfase/Man6P_Isoase"/>
</dbReference>
<dbReference type="GO" id="GO:0009298">
    <property type="term" value="P:GDP-mannose biosynthetic process"/>
    <property type="evidence" value="ECO:0007669"/>
    <property type="project" value="TreeGrafter"/>
</dbReference>
<dbReference type="Proteomes" id="UP000523821">
    <property type="component" value="Unassembled WGS sequence"/>
</dbReference>
<dbReference type="InterPro" id="IPR049577">
    <property type="entry name" value="GMPP_N"/>
</dbReference>
<sequence length="488" mass="52476">MDLTLTARNSSSLTEPAGGRVVPVILCGGAGSRLWPYSREARPKPFLPLVDGETTFTATLKRVSDRSLFAAPVVVANEDHRFLVAEEVRGLGVEATIILEPERRDSAAAVAVAAAFVAARDPDAVVLILAADHVVRDVAGFHGAVSAALAAARAGAIVTFGITPTNPATAYGYIRRGTALPEAEAVSAVSAFVEKPDEETAQRYLDEGYVWNSGNFMMRAAAGLAEIERLAPEVAVAARIAVETAKTDIDFLRLDGDAFGRAPKVSFDYAVMEKTDKAAVIAATFDWSDLGTWESIWDAGRPDAAGNVVVGEAVLEAVSGSYVNADGPVVGVVGVDNVVVVATEDAVLVTDRSRSGEVKQLVARLRESYPETVASHIRVYRPWGYYQSIDKGARYQVKRIVVKPGARLSLQNHFHRSEHWVVVTGVARVTVDETVRLVGENESVYIPRGAVHRLDNPGKIPVELIEVQSGSYLGEDDIVRLEDDYNRK</sequence>
<protein>
    <recommendedName>
        <fullName evidence="2">mannose-1-phosphate guanylyltransferase</fullName>
        <ecNumber evidence="2">2.7.7.13</ecNumber>
    </recommendedName>
</protein>
<proteinExistence type="inferred from homology"/>
<dbReference type="NCBIfam" id="TIGR01479">
    <property type="entry name" value="GMP_PMI"/>
    <property type="match status" value="1"/>
</dbReference>
<dbReference type="GO" id="GO:0005525">
    <property type="term" value="F:GTP binding"/>
    <property type="evidence" value="ECO:0007669"/>
    <property type="project" value="UniProtKB-KW"/>
</dbReference>
<reference evidence="12 13" key="1">
    <citation type="submission" date="2020-08" db="EMBL/GenBank/DDBJ databases">
        <title>Genomic Encyclopedia of Type Strains, Phase IV (KMG-IV): sequencing the most valuable type-strain genomes for metagenomic binning, comparative biology and taxonomic classification.</title>
        <authorList>
            <person name="Goeker M."/>
        </authorList>
    </citation>
    <scope>NUCLEOTIDE SEQUENCE [LARGE SCALE GENOMIC DNA]</scope>
    <source>
        <strain evidence="12 13">DSM 16268</strain>
    </source>
</reference>
<evidence type="ECO:0000256" key="1">
    <source>
        <dbReference type="ARBA" id="ARBA00006115"/>
    </source>
</evidence>
<dbReference type="Gene3D" id="2.60.120.10">
    <property type="entry name" value="Jelly Rolls"/>
    <property type="match status" value="1"/>
</dbReference>
<dbReference type="Gene3D" id="3.90.550.10">
    <property type="entry name" value="Spore Coat Polysaccharide Biosynthesis Protein SpsA, Chain A"/>
    <property type="match status" value="1"/>
</dbReference>
<dbReference type="Pfam" id="PF00483">
    <property type="entry name" value="NTP_transferase"/>
    <property type="match status" value="1"/>
</dbReference>
<comment type="caution">
    <text evidence="12">The sequence shown here is derived from an EMBL/GenBank/DDBJ whole genome shotgun (WGS) entry which is preliminary data.</text>
</comment>
<evidence type="ECO:0000256" key="3">
    <source>
        <dbReference type="ARBA" id="ARBA00022679"/>
    </source>
</evidence>
<evidence type="ECO:0000259" key="9">
    <source>
        <dbReference type="Pfam" id="PF00483"/>
    </source>
</evidence>
<dbReference type="GO" id="GO:0000271">
    <property type="term" value="P:polysaccharide biosynthetic process"/>
    <property type="evidence" value="ECO:0007669"/>
    <property type="project" value="InterPro"/>
</dbReference>
<gene>
    <name evidence="12" type="ORF">GGQ63_002366</name>
</gene>
<dbReference type="InterPro" id="IPR005835">
    <property type="entry name" value="NTP_transferase_dom"/>
</dbReference>
<feature type="domain" description="Mannose-6-phosphate isomerase type II C-terminal" evidence="10">
    <location>
        <begin position="372"/>
        <end position="483"/>
    </location>
</feature>
<evidence type="ECO:0000259" key="11">
    <source>
        <dbReference type="Pfam" id="PF22640"/>
    </source>
</evidence>
<dbReference type="Pfam" id="PF01050">
    <property type="entry name" value="MannoseP_isomer"/>
    <property type="match status" value="1"/>
</dbReference>
<dbReference type="InterPro" id="IPR054566">
    <property type="entry name" value="ManC/GMP-like_b-helix"/>
</dbReference>
<dbReference type="CDD" id="cd02509">
    <property type="entry name" value="GDP-M1P_Guanylyltransferase"/>
    <property type="match status" value="1"/>
</dbReference>
<keyword evidence="3 12" id="KW-0808">Transferase</keyword>
<dbReference type="RefSeq" id="WP_183855976.1">
    <property type="nucleotide sequence ID" value="NZ_JACHOO010000004.1"/>
</dbReference>
<dbReference type="FunFam" id="3.90.550.10:FF:000046">
    <property type="entry name" value="Mannose-1-phosphate guanylyltransferase (GDP)"/>
    <property type="match status" value="1"/>
</dbReference>
<evidence type="ECO:0000256" key="2">
    <source>
        <dbReference type="ARBA" id="ARBA00012387"/>
    </source>
</evidence>
<dbReference type="PANTHER" id="PTHR46390:SF1">
    <property type="entry name" value="MANNOSE-1-PHOSPHATE GUANYLYLTRANSFERASE"/>
    <property type="match status" value="1"/>
</dbReference>
<dbReference type="FunFam" id="2.60.120.10:FF:000032">
    <property type="entry name" value="Mannose-1-phosphate guanylyltransferase/mannose-6-phosphate isomerase"/>
    <property type="match status" value="1"/>
</dbReference>
<evidence type="ECO:0000313" key="12">
    <source>
        <dbReference type="EMBL" id="MBB5753300.1"/>
    </source>
</evidence>
<dbReference type="InterPro" id="IPR001538">
    <property type="entry name" value="Man6P_isomerase-2_C"/>
</dbReference>
<organism evidence="12 13">
    <name type="scientific">Prosthecomicrobium pneumaticum</name>
    <dbReference type="NCBI Taxonomy" id="81895"/>
    <lineage>
        <taxon>Bacteria</taxon>
        <taxon>Pseudomonadati</taxon>
        <taxon>Pseudomonadota</taxon>
        <taxon>Alphaproteobacteria</taxon>
        <taxon>Hyphomicrobiales</taxon>
        <taxon>Kaistiaceae</taxon>
        <taxon>Prosthecomicrobium</taxon>
    </lineage>
</organism>
<keyword evidence="5" id="KW-0547">Nucleotide-binding</keyword>
<name>A0A7W9FMB7_9HYPH</name>
<dbReference type="EMBL" id="JACHOO010000004">
    <property type="protein sequence ID" value="MBB5753300.1"/>
    <property type="molecule type" value="Genomic_DNA"/>
</dbReference>
<dbReference type="InterPro" id="IPR014710">
    <property type="entry name" value="RmlC-like_jellyroll"/>
</dbReference>
<keyword evidence="6" id="KW-0342">GTP-binding</keyword>
<dbReference type="SUPFAM" id="SSF51182">
    <property type="entry name" value="RmlC-like cupins"/>
    <property type="match status" value="1"/>
</dbReference>
<dbReference type="SUPFAM" id="SSF53448">
    <property type="entry name" value="Nucleotide-diphospho-sugar transferases"/>
    <property type="match status" value="1"/>
</dbReference>
<keyword evidence="4 12" id="KW-0548">Nucleotidyltransferase</keyword>
<evidence type="ECO:0000313" key="13">
    <source>
        <dbReference type="Proteomes" id="UP000523821"/>
    </source>
</evidence>
<comment type="catalytic activity">
    <reaction evidence="7">
        <text>alpha-D-mannose 1-phosphate + GTP + H(+) = GDP-alpha-D-mannose + diphosphate</text>
        <dbReference type="Rhea" id="RHEA:15229"/>
        <dbReference type="ChEBI" id="CHEBI:15378"/>
        <dbReference type="ChEBI" id="CHEBI:33019"/>
        <dbReference type="ChEBI" id="CHEBI:37565"/>
        <dbReference type="ChEBI" id="CHEBI:57527"/>
        <dbReference type="ChEBI" id="CHEBI:58409"/>
        <dbReference type="EC" id="2.7.7.13"/>
    </reaction>
</comment>
<evidence type="ECO:0000256" key="7">
    <source>
        <dbReference type="ARBA" id="ARBA00047343"/>
    </source>
</evidence>
<evidence type="ECO:0000256" key="4">
    <source>
        <dbReference type="ARBA" id="ARBA00022695"/>
    </source>
</evidence>
<feature type="domain" description="MannoseP isomerase/GMP-like beta-helix" evidence="11">
    <location>
        <begin position="319"/>
        <end position="365"/>
    </location>
</feature>
<evidence type="ECO:0000256" key="8">
    <source>
        <dbReference type="RuleBase" id="RU004190"/>
    </source>
</evidence>
<dbReference type="PANTHER" id="PTHR46390">
    <property type="entry name" value="MANNOSE-1-PHOSPHATE GUANYLYLTRANSFERASE"/>
    <property type="match status" value="1"/>
</dbReference>
<dbReference type="GO" id="GO:0016853">
    <property type="term" value="F:isomerase activity"/>
    <property type="evidence" value="ECO:0007669"/>
    <property type="project" value="UniProtKB-KW"/>
</dbReference>
<accession>A0A7W9FMB7</accession>
<dbReference type="AlphaFoldDB" id="A0A7W9FMB7"/>
<dbReference type="InterPro" id="IPR051161">
    <property type="entry name" value="Mannose-6P_isomerase_type2"/>
</dbReference>
<evidence type="ECO:0000256" key="6">
    <source>
        <dbReference type="ARBA" id="ARBA00023134"/>
    </source>
</evidence>
<dbReference type="InterPro" id="IPR029044">
    <property type="entry name" value="Nucleotide-diphossugar_trans"/>
</dbReference>
<dbReference type="GO" id="GO:0004475">
    <property type="term" value="F:mannose-1-phosphate guanylyltransferase (GTP) activity"/>
    <property type="evidence" value="ECO:0007669"/>
    <property type="project" value="UniProtKB-EC"/>
</dbReference>